<proteinExistence type="predicted"/>
<organism evidence="2 3">
    <name type="scientific">Halonotius terrestris</name>
    <dbReference type="NCBI Taxonomy" id="2487750"/>
    <lineage>
        <taxon>Archaea</taxon>
        <taxon>Methanobacteriati</taxon>
        <taxon>Methanobacteriota</taxon>
        <taxon>Stenosarchaea group</taxon>
        <taxon>Halobacteria</taxon>
        <taxon>Halobacteriales</taxon>
        <taxon>Haloferacaceae</taxon>
        <taxon>Halonotius</taxon>
    </lineage>
</organism>
<accession>A0A8J8PDP2</accession>
<sequence length="66" mass="6868">MSDDSEHLANLSDGAGCAEVWEHLSEQRDAEATEDADDDSDTDADAAADADETAEDAPEQDAALTA</sequence>
<feature type="region of interest" description="Disordered" evidence="1">
    <location>
        <begin position="1"/>
        <end position="66"/>
    </location>
</feature>
<reference evidence="2" key="1">
    <citation type="submission" date="2019-02" db="EMBL/GenBank/DDBJ databases">
        <title>Halonotius sp. a new haloarchaeum isolated from saline soil.</title>
        <authorList>
            <person name="Duran-Viseras A."/>
            <person name="Sanchez-Porro C."/>
            <person name="Ventosa A."/>
        </authorList>
    </citation>
    <scope>NUCLEOTIDE SEQUENCE</scope>
    <source>
        <strain evidence="2">F15B</strain>
    </source>
</reference>
<dbReference type="AlphaFoldDB" id="A0A8J8PDP2"/>
<evidence type="ECO:0000256" key="1">
    <source>
        <dbReference type="SAM" id="MobiDB-lite"/>
    </source>
</evidence>
<gene>
    <name evidence="2" type="ORF">EGH24_01425</name>
</gene>
<dbReference type="RefSeq" id="WP_142978388.1">
    <property type="nucleotide sequence ID" value="NZ_RKLU01000001.1"/>
</dbReference>
<comment type="caution">
    <text evidence="2">The sequence shown here is derived from an EMBL/GenBank/DDBJ whole genome shotgun (WGS) entry which is preliminary data.</text>
</comment>
<dbReference type="EMBL" id="RKLU01000001">
    <property type="protein sequence ID" value="TQQ83481.1"/>
    <property type="molecule type" value="Genomic_DNA"/>
</dbReference>
<name>A0A8J8PDP2_9EURY</name>
<keyword evidence="3" id="KW-1185">Reference proteome</keyword>
<evidence type="ECO:0000313" key="3">
    <source>
        <dbReference type="Proteomes" id="UP000705823"/>
    </source>
</evidence>
<evidence type="ECO:0000313" key="2">
    <source>
        <dbReference type="EMBL" id="TQQ83481.1"/>
    </source>
</evidence>
<dbReference type="Proteomes" id="UP000705823">
    <property type="component" value="Unassembled WGS sequence"/>
</dbReference>
<feature type="compositionally biased region" description="Acidic residues" evidence="1">
    <location>
        <begin position="32"/>
        <end position="59"/>
    </location>
</feature>
<protein>
    <submittedName>
        <fullName evidence="2">Uncharacterized protein</fullName>
    </submittedName>
</protein>
<feature type="compositionally biased region" description="Basic and acidic residues" evidence="1">
    <location>
        <begin position="20"/>
        <end position="31"/>
    </location>
</feature>